<dbReference type="RefSeq" id="WP_330104682.1">
    <property type="nucleotide sequence ID" value="NZ_JAZDCT010000024.1"/>
</dbReference>
<name>A0ABU7HDX4_9PSED</name>
<evidence type="ECO:0000256" key="1">
    <source>
        <dbReference type="SAM" id="MobiDB-lite"/>
    </source>
</evidence>
<evidence type="ECO:0000313" key="2">
    <source>
        <dbReference type="EMBL" id="MEE1889530.1"/>
    </source>
</evidence>
<comment type="caution">
    <text evidence="2">The sequence shown here is derived from an EMBL/GenBank/DDBJ whole genome shotgun (WGS) entry which is preliminary data.</text>
</comment>
<accession>A0ABU7HDX4</accession>
<proteinExistence type="predicted"/>
<protein>
    <submittedName>
        <fullName evidence="2">Uncharacterized protein</fullName>
    </submittedName>
</protein>
<reference evidence="2" key="1">
    <citation type="submission" date="2024-01" db="EMBL/GenBank/DDBJ databases">
        <title>Unpublished Manusciprt.</title>
        <authorList>
            <person name="Duman M."/>
            <person name="Valdes E.G."/>
            <person name="Ajmi N."/>
            <person name="Altun S."/>
            <person name="Saticioglu I.B."/>
        </authorList>
    </citation>
    <scope>NUCLEOTIDE SEQUENCE</scope>
    <source>
        <strain evidence="2">137P</strain>
    </source>
</reference>
<dbReference type="EMBL" id="JAZDCT010000024">
    <property type="protein sequence ID" value="MEE1889530.1"/>
    <property type="molecule type" value="Genomic_DNA"/>
</dbReference>
<feature type="region of interest" description="Disordered" evidence="1">
    <location>
        <begin position="95"/>
        <end position="125"/>
    </location>
</feature>
<evidence type="ECO:0000313" key="3">
    <source>
        <dbReference type="Proteomes" id="UP001354227"/>
    </source>
</evidence>
<organism evidence="2 3">
    <name type="scientific">Pseudomonas carassii</name>
    <dbReference type="NCBI Taxonomy" id="3115855"/>
    <lineage>
        <taxon>Bacteria</taxon>
        <taxon>Pseudomonadati</taxon>
        <taxon>Pseudomonadota</taxon>
        <taxon>Gammaproteobacteria</taxon>
        <taxon>Pseudomonadales</taxon>
        <taxon>Pseudomonadaceae</taxon>
        <taxon>Pseudomonas</taxon>
    </lineage>
</organism>
<keyword evidence="3" id="KW-1185">Reference proteome</keyword>
<gene>
    <name evidence="2" type="ORF">V0R62_17845</name>
</gene>
<dbReference type="Proteomes" id="UP001354227">
    <property type="component" value="Unassembled WGS sequence"/>
</dbReference>
<sequence>MPKGFRAVRSAVVAALESGDYLHVSRGDIEVKNLLAIGEVGAGEVIDIILACDGSHYSRSPHHAVPAIEVHVLKRCGWYIKFYFIEPQTWFTSEYSDHEDPARRRYRPGPVRALPGAGRHALHPA</sequence>